<dbReference type="EMBL" id="CP029550">
    <property type="protein sequence ID" value="AWN42517.1"/>
    <property type="molecule type" value="Genomic_DNA"/>
</dbReference>
<dbReference type="AlphaFoldDB" id="A0A2U8W8S8"/>
<proteinExistence type="predicted"/>
<dbReference type="Gene3D" id="1.10.30.50">
    <property type="match status" value="1"/>
</dbReference>
<evidence type="ECO:0000313" key="2">
    <source>
        <dbReference type="Proteomes" id="UP000245926"/>
    </source>
</evidence>
<name>A0A2U8W8S8_9HYPH</name>
<accession>A0A2U8W8S8</accession>
<dbReference type="RefSeq" id="WP_109892476.1">
    <property type="nucleotide sequence ID" value="NZ_CP029550.1"/>
</dbReference>
<gene>
    <name evidence="1" type="ORF">DK389_20950</name>
</gene>
<evidence type="ECO:0008006" key="3">
    <source>
        <dbReference type="Google" id="ProtNLM"/>
    </source>
</evidence>
<keyword evidence="2" id="KW-1185">Reference proteome</keyword>
<dbReference type="Proteomes" id="UP000245926">
    <property type="component" value="Chromosome"/>
</dbReference>
<protein>
    <recommendedName>
        <fullName evidence="3">TIGR02646 family protein</fullName>
    </recommendedName>
</protein>
<sequence length="258" mass="28771">MIRIAKGPAPQHLTVAGAAEARRHCADYEADAAGYDTGRSKHAIAEGIYAHRTVRQALEQAQHGKCCYCEAQPEKPYAFLHVEHWRPKSYSQQARRGKALRPGYYWLAYDWDNLLLSCHFCNSSNKGNVFPLFNPAARARNHNGDVAAERPMLLKPDGPEDPRDHIGFHEEIPFGKTPAGVETVQILGLDKAEHAGRQRLLQNLKDAHGYVTRYRDRTSPEALEVVAMARAFLAHAVRPDAPFSAMASAFVDRNPVPL</sequence>
<dbReference type="OrthoDB" id="5422822at2"/>
<dbReference type="KEGG" id="mets:DK389_20950"/>
<evidence type="ECO:0000313" key="1">
    <source>
        <dbReference type="EMBL" id="AWN42517.1"/>
    </source>
</evidence>
<organism evidence="1 2">
    <name type="scientific">Methylobacterium durans</name>
    <dbReference type="NCBI Taxonomy" id="2202825"/>
    <lineage>
        <taxon>Bacteria</taxon>
        <taxon>Pseudomonadati</taxon>
        <taxon>Pseudomonadota</taxon>
        <taxon>Alphaproteobacteria</taxon>
        <taxon>Hyphomicrobiales</taxon>
        <taxon>Methylobacteriaceae</taxon>
        <taxon>Methylobacterium</taxon>
    </lineage>
</organism>
<reference evidence="2" key="1">
    <citation type="submission" date="2018-05" db="EMBL/GenBank/DDBJ databases">
        <title>Complete Genome Sequence of Methylobacterium sp. 17SD2-17.</title>
        <authorList>
            <person name="Srinivasan S."/>
        </authorList>
    </citation>
    <scope>NUCLEOTIDE SEQUENCE [LARGE SCALE GENOMIC DNA]</scope>
    <source>
        <strain evidence="2">17SD2-17</strain>
    </source>
</reference>